<evidence type="ECO:0000259" key="15">
    <source>
        <dbReference type="PROSITE" id="PS50014"/>
    </source>
</evidence>
<feature type="compositionally biased region" description="Basic and acidic residues" evidence="13">
    <location>
        <begin position="1066"/>
        <end position="1086"/>
    </location>
</feature>
<feature type="region of interest" description="Disordered" evidence="13">
    <location>
        <begin position="163"/>
        <end position="211"/>
    </location>
</feature>
<feature type="transmembrane region" description="Helical" evidence="14">
    <location>
        <begin position="964"/>
        <end position="984"/>
    </location>
</feature>
<evidence type="ECO:0000313" key="17">
    <source>
        <dbReference type="Proteomes" id="UP000192596"/>
    </source>
</evidence>
<dbReference type="GO" id="GO:0005484">
    <property type="term" value="F:SNAP receptor activity"/>
    <property type="evidence" value="ECO:0007669"/>
    <property type="project" value="InterPro"/>
</dbReference>
<organism evidence="16 17">
    <name type="scientific">Cryoendolithus antarcticus</name>
    <dbReference type="NCBI Taxonomy" id="1507870"/>
    <lineage>
        <taxon>Eukaryota</taxon>
        <taxon>Fungi</taxon>
        <taxon>Dikarya</taxon>
        <taxon>Ascomycota</taxon>
        <taxon>Pezizomycotina</taxon>
        <taxon>Dothideomycetes</taxon>
        <taxon>Dothideomycetidae</taxon>
        <taxon>Cladosporiales</taxon>
        <taxon>Cladosporiaceae</taxon>
        <taxon>Cryoendolithus</taxon>
    </lineage>
</organism>
<dbReference type="SUPFAM" id="SSF47370">
    <property type="entry name" value="Bromodomain"/>
    <property type="match status" value="2"/>
</dbReference>
<keyword evidence="6 14" id="KW-1133">Transmembrane helix</keyword>
<keyword evidence="2" id="KW-0813">Transport</keyword>
<protein>
    <recommendedName>
        <fullName evidence="15">Bromo domain-containing protein</fullName>
    </recommendedName>
</protein>
<keyword evidence="7 12" id="KW-0175">Coiled coil</keyword>
<dbReference type="SMART" id="SM00297">
    <property type="entry name" value="BROMO"/>
    <property type="match status" value="2"/>
</dbReference>
<feature type="compositionally biased region" description="Basic and acidic residues" evidence="13">
    <location>
        <begin position="430"/>
        <end position="439"/>
    </location>
</feature>
<dbReference type="Proteomes" id="UP000192596">
    <property type="component" value="Unassembled WGS sequence"/>
</dbReference>
<dbReference type="OrthoDB" id="6017at2759"/>
<comment type="subcellular location">
    <subcellularLocation>
        <location evidence="1">Endoplasmic reticulum membrane</location>
        <topology evidence="1">Single-pass type IV membrane protein</topology>
    </subcellularLocation>
</comment>
<dbReference type="GO" id="GO:0006325">
    <property type="term" value="P:chromatin organization"/>
    <property type="evidence" value="ECO:0007669"/>
    <property type="project" value="UniProtKB-ARBA"/>
</dbReference>
<dbReference type="PROSITE" id="PS50014">
    <property type="entry name" value="BROMODOMAIN_2"/>
    <property type="match status" value="2"/>
</dbReference>
<feature type="compositionally biased region" description="Polar residues" evidence="13">
    <location>
        <begin position="631"/>
        <end position="641"/>
    </location>
</feature>
<keyword evidence="3 14" id="KW-0812">Transmembrane</keyword>
<dbReference type="STRING" id="1507870.A0A1V8SNK4"/>
<dbReference type="AlphaFoldDB" id="A0A1V8SNK4"/>
<evidence type="ECO:0000256" key="11">
    <source>
        <dbReference type="PROSITE-ProRule" id="PRU00035"/>
    </source>
</evidence>
<evidence type="ECO:0000256" key="2">
    <source>
        <dbReference type="ARBA" id="ARBA00022448"/>
    </source>
</evidence>
<keyword evidence="17" id="KW-1185">Reference proteome</keyword>
<feature type="region of interest" description="Disordered" evidence="13">
    <location>
        <begin position="342"/>
        <end position="373"/>
    </location>
</feature>
<dbReference type="GO" id="GO:0031201">
    <property type="term" value="C:SNARE complex"/>
    <property type="evidence" value="ECO:0007669"/>
    <property type="project" value="TreeGrafter"/>
</dbReference>
<proteinExistence type="inferred from homology"/>
<evidence type="ECO:0000256" key="12">
    <source>
        <dbReference type="SAM" id="Coils"/>
    </source>
</evidence>
<reference evidence="17" key="1">
    <citation type="submission" date="2017-03" db="EMBL/GenBank/DDBJ databases">
        <title>Genomes of endolithic fungi from Antarctica.</title>
        <authorList>
            <person name="Coleine C."/>
            <person name="Masonjones S."/>
            <person name="Stajich J.E."/>
        </authorList>
    </citation>
    <scope>NUCLEOTIDE SEQUENCE [LARGE SCALE GENOMIC DNA]</scope>
    <source>
        <strain evidence="17">CCFEE 5527</strain>
    </source>
</reference>
<dbReference type="GO" id="GO:0005789">
    <property type="term" value="C:endoplasmic reticulum membrane"/>
    <property type="evidence" value="ECO:0007669"/>
    <property type="project" value="UniProtKB-SubCell"/>
</dbReference>
<dbReference type="PANTHER" id="PTHR12825">
    <property type="entry name" value="BNIP1-RELATED"/>
    <property type="match status" value="1"/>
</dbReference>
<keyword evidence="5" id="KW-0931">ER-Golgi transport</keyword>
<dbReference type="Gene3D" id="1.20.920.10">
    <property type="entry name" value="Bromodomain-like"/>
    <property type="match status" value="2"/>
</dbReference>
<dbReference type="FunFam" id="1.20.920.10:FF:000083">
    <property type="entry name" value="WGS project CABT00000000 data, contig 2.8"/>
    <property type="match status" value="1"/>
</dbReference>
<feature type="region of interest" description="Disordered" evidence="13">
    <location>
        <begin position="1"/>
        <end position="41"/>
    </location>
</feature>
<dbReference type="CDD" id="cd04369">
    <property type="entry name" value="Bromodomain"/>
    <property type="match status" value="2"/>
</dbReference>
<evidence type="ECO:0000256" key="1">
    <source>
        <dbReference type="ARBA" id="ARBA00004163"/>
    </source>
</evidence>
<dbReference type="Pfam" id="PF22994">
    <property type="entry name" value="RSC4_Ig_like"/>
    <property type="match status" value="1"/>
</dbReference>
<feature type="compositionally biased region" description="Polar residues" evidence="13">
    <location>
        <begin position="26"/>
        <end position="41"/>
    </location>
</feature>
<feature type="compositionally biased region" description="Low complexity" evidence="13">
    <location>
        <begin position="347"/>
        <end position="357"/>
    </location>
</feature>
<sequence>MESRKRKASNATPGDGATKRIRLVNSKHTTTSPAPSSDGNAVQQIGQQLVNQIKRSNDKTTGHPISTLFLTLPSRKDLPDYYTFTRLPIAIDTIERKLASNAYGTVTEIESDFKRMVQNAKDYNEQASRAFLDAEKIRKLVFNYMKIHNPAYREVEGYVSFPTPLPGKDAEGGAQTNGTRSETPAKRGKASATPAVEESKPVASASAEVEENQSGLDFAGKTFQQAQQMIIDELLTYTDDEGLEIYTPFAMLPSRKLEDYYKFIKYPVSLKGVAKRIRGQHGRNDPTGITDFKSWDKFGEEMAFIWKNARDYNEDGSEMYLLANDFEEHFNELLEDIRSKVEEPSQPKLKLGGPKPKVTLSLSGNKPSPAPGAVLVDSEALARQRQMVSAGANGFATQQRPQYGANGTSHSNSQVPTLDPSRSYTAGSHRSPEPVKLETRPSQSPALNAVLPSLTNGTMPPPSFRPNSSSPHPTQLPTSYHYTAPTLLPPTPVRTYPLENALIPLITLKTHPHLKLPSPFHLEISPHPTLATQSRTLTLPHTHYFLQISPTISRRLSSGTPYKCFVTVNGTRLTQRDTVVESGEVGQGIGGLRRHVYEGSLAQGVNRVEVEVAAARAEGKEGLDVERHSDVASSPTFTQNAGEPDSPPRDLLFKPRLPMASTLQSHLQSLTSTLTQTTSLITRLQTLSFQPGSESLSENPNSVRLELAQDIHDSLAQLDEDLELLRLELEDLTDSHGTSSAGFSGLAGRTRSGSVRRGSKAGDVERLQAGVLKLGEDLKSARAGFRRAQIVAKKNAEAAKVQERELLFASLRQEPAARDSSGASTPRESLFAQRSKGKAGRSGQQVPSGEDLLVTTSSDLTTSLRRTHALLETEVGRSHFATETLEQSTAALAELGDKYTDLGSVLGKSRELLGTLVRSQKSDTWYLETAFYLLCVTVGWLFFRRILYGPFFKLPLFFWRVGVFLLNWVVLKPLLLFCTVTGIITTTPYQPSSSLAYQSTTTRRPLIIQPSATEGVRQFIPGMADKLKSVGVPAGAGGGGAKRDKSGELSGQVLENIGKMAAGEEAEVKRGDGTVLRERREDEKPNPRKKGFVDETLQQDAGTQGKARDEL</sequence>
<dbReference type="PANTHER" id="PTHR12825:SF0">
    <property type="entry name" value="VESICLE TRANSPORT PROTEIN SEC20"/>
    <property type="match status" value="1"/>
</dbReference>
<feature type="transmembrane region" description="Helical" evidence="14">
    <location>
        <begin position="925"/>
        <end position="943"/>
    </location>
</feature>
<dbReference type="Pfam" id="PF03908">
    <property type="entry name" value="Sec20"/>
    <property type="match status" value="1"/>
</dbReference>
<evidence type="ECO:0000256" key="9">
    <source>
        <dbReference type="ARBA" id="ARBA00023136"/>
    </source>
</evidence>
<name>A0A1V8SNK4_9PEZI</name>
<evidence type="ECO:0000256" key="4">
    <source>
        <dbReference type="ARBA" id="ARBA00022824"/>
    </source>
</evidence>
<feature type="compositionally biased region" description="Polar residues" evidence="13">
    <location>
        <begin position="398"/>
        <end position="428"/>
    </location>
</feature>
<comment type="similarity">
    <text evidence="10">Belongs to the SEC20 family.</text>
</comment>
<feature type="region of interest" description="Disordered" evidence="13">
    <location>
        <begin position="398"/>
        <end position="474"/>
    </location>
</feature>
<evidence type="ECO:0000256" key="3">
    <source>
        <dbReference type="ARBA" id="ARBA00022692"/>
    </source>
</evidence>
<gene>
    <name evidence="16" type="ORF">B0A48_13811</name>
</gene>
<evidence type="ECO:0000313" key="16">
    <source>
        <dbReference type="EMBL" id="OQO00462.1"/>
    </source>
</evidence>
<feature type="compositionally biased region" description="Basic and acidic residues" evidence="13">
    <location>
        <begin position="619"/>
        <end position="630"/>
    </location>
</feature>
<dbReference type="InParanoid" id="A0A1V8SNK4"/>
<evidence type="ECO:0000256" key="8">
    <source>
        <dbReference type="ARBA" id="ARBA00023117"/>
    </source>
</evidence>
<dbReference type="Pfam" id="PF00439">
    <property type="entry name" value="Bromodomain"/>
    <property type="match status" value="2"/>
</dbReference>
<accession>A0A1V8SNK4</accession>
<comment type="caution">
    <text evidence="16">The sequence shown here is derived from an EMBL/GenBank/DDBJ whole genome shotgun (WGS) entry which is preliminary data.</text>
</comment>
<dbReference type="EMBL" id="NAJO01000035">
    <property type="protein sequence ID" value="OQO00462.1"/>
    <property type="molecule type" value="Genomic_DNA"/>
</dbReference>
<feature type="region of interest" description="Disordered" evidence="13">
    <location>
        <begin position="735"/>
        <end position="761"/>
    </location>
</feature>
<dbReference type="InterPro" id="IPR001487">
    <property type="entry name" value="Bromodomain"/>
</dbReference>
<feature type="domain" description="Bromo" evidence="15">
    <location>
        <begin position="61"/>
        <end position="131"/>
    </location>
</feature>
<dbReference type="PRINTS" id="PR00503">
    <property type="entry name" value="BROMODOMAIN"/>
</dbReference>
<evidence type="ECO:0000256" key="13">
    <source>
        <dbReference type="SAM" id="MobiDB-lite"/>
    </source>
</evidence>
<feature type="coiled-coil region" evidence="12">
    <location>
        <begin position="708"/>
        <end position="735"/>
    </location>
</feature>
<evidence type="ECO:0000256" key="7">
    <source>
        <dbReference type="ARBA" id="ARBA00023054"/>
    </source>
</evidence>
<evidence type="ECO:0000256" key="5">
    <source>
        <dbReference type="ARBA" id="ARBA00022892"/>
    </source>
</evidence>
<evidence type="ECO:0000256" key="14">
    <source>
        <dbReference type="SAM" id="Phobius"/>
    </source>
</evidence>
<feature type="domain" description="Bromo" evidence="15">
    <location>
        <begin position="241"/>
        <end position="320"/>
    </location>
</feature>
<dbReference type="InterPro" id="IPR005606">
    <property type="entry name" value="Sec20"/>
</dbReference>
<keyword evidence="4" id="KW-0256">Endoplasmic reticulum</keyword>
<dbReference type="InterPro" id="IPR056173">
    <property type="entry name" value="Sec20_C"/>
</dbReference>
<feature type="region of interest" description="Disordered" evidence="13">
    <location>
        <begin position="619"/>
        <end position="652"/>
    </location>
</feature>
<evidence type="ECO:0000256" key="10">
    <source>
        <dbReference type="ARBA" id="ARBA00037934"/>
    </source>
</evidence>
<keyword evidence="8 11" id="KW-0103">Bromodomain</keyword>
<dbReference type="InterPro" id="IPR036427">
    <property type="entry name" value="Bromodomain-like_sf"/>
</dbReference>
<feature type="region of interest" description="Disordered" evidence="13">
    <location>
        <begin position="1056"/>
        <end position="1111"/>
    </location>
</feature>
<dbReference type="GO" id="GO:0006890">
    <property type="term" value="P:retrograde vesicle-mediated transport, Golgi to endoplasmic reticulum"/>
    <property type="evidence" value="ECO:0007669"/>
    <property type="project" value="InterPro"/>
</dbReference>
<keyword evidence="9 14" id="KW-0472">Membrane</keyword>
<dbReference type="InterPro" id="IPR054551">
    <property type="entry name" value="RSC4_Ig-like"/>
</dbReference>
<evidence type="ECO:0000256" key="6">
    <source>
        <dbReference type="ARBA" id="ARBA00022989"/>
    </source>
</evidence>
<feature type="region of interest" description="Disordered" evidence="13">
    <location>
        <begin position="813"/>
        <end position="849"/>
    </location>
</feature>